<keyword evidence="2" id="KW-1133">Transmembrane helix</keyword>
<keyword evidence="2" id="KW-0812">Transmembrane</keyword>
<evidence type="ECO:0000313" key="3">
    <source>
        <dbReference type="EnsemblMetazoa" id="ACUA015245-PA"/>
    </source>
</evidence>
<feature type="compositionally biased region" description="Basic and acidic residues" evidence="1">
    <location>
        <begin position="120"/>
        <end position="139"/>
    </location>
</feature>
<evidence type="ECO:0000256" key="1">
    <source>
        <dbReference type="SAM" id="MobiDB-lite"/>
    </source>
</evidence>
<name>A0A182MCX9_9DIPT</name>
<dbReference type="AlphaFoldDB" id="A0A182MCX9"/>
<evidence type="ECO:0000313" key="4">
    <source>
        <dbReference type="Proteomes" id="UP000075883"/>
    </source>
</evidence>
<keyword evidence="2" id="KW-0472">Membrane</keyword>
<dbReference type="Proteomes" id="UP000075883">
    <property type="component" value="Unassembled WGS sequence"/>
</dbReference>
<accession>A0A182MCX9</accession>
<feature type="compositionally biased region" description="Basic and acidic residues" evidence="1">
    <location>
        <begin position="149"/>
        <end position="160"/>
    </location>
</feature>
<reference evidence="4" key="1">
    <citation type="submission" date="2013-09" db="EMBL/GenBank/DDBJ databases">
        <title>The Genome Sequence of Anopheles culicifacies species A.</title>
        <authorList>
            <consortium name="The Broad Institute Genomics Platform"/>
            <person name="Neafsey D.E."/>
            <person name="Besansky N."/>
            <person name="Howell P."/>
            <person name="Walton C."/>
            <person name="Young S.K."/>
            <person name="Zeng Q."/>
            <person name="Gargeya S."/>
            <person name="Fitzgerald M."/>
            <person name="Haas B."/>
            <person name="Abouelleil A."/>
            <person name="Allen A.W."/>
            <person name="Alvarado L."/>
            <person name="Arachchi H.M."/>
            <person name="Berlin A.M."/>
            <person name="Chapman S.B."/>
            <person name="Gainer-Dewar J."/>
            <person name="Goldberg J."/>
            <person name="Griggs A."/>
            <person name="Gujja S."/>
            <person name="Hansen M."/>
            <person name="Howarth C."/>
            <person name="Imamovic A."/>
            <person name="Ireland A."/>
            <person name="Larimer J."/>
            <person name="McCowan C."/>
            <person name="Murphy C."/>
            <person name="Pearson M."/>
            <person name="Poon T.W."/>
            <person name="Priest M."/>
            <person name="Roberts A."/>
            <person name="Saif S."/>
            <person name="Shea T."/>
            <person name="Sisk P."/>
            <person name="Sykes S."/>
            <person name="Wortman J."/>
            <person name="Nusbaum C."/>
            <person name="Birren B."/>
        </authorList>
    </citation>
    <scope>NUCLEOTIDE SEQUENCE [LARGE SCALE GENOMIC DNA]</scope>
    <source>
        <strain evidence="4">A-37</strain>
    </source>
</reference>
<organism evidence="3 4">
    <name type="scientific">Anopheles culicifacies</name>
    <dbReference type="NCBI Taxonomy" id="139723"/>
    <lineage>
        <taxon>Eukaryota</taxon>
        <taxon>Metazoa</taxon>
        <taxon>Ecdysozoa</taxon>
        <taxon>Arthropoda</taxon>
        <taxon>Hexapoda</taxon>
        <taxon>Insecta</taxon>
        <taxon>Pterygota</taxon>
        <taxon>Neoptera</taxon>
        <taxon>Endopterygota</taxon>
        <taxon>Diptera</taxon>
        <taxon>Nematocera</taxon>
        <taxon>Culicoidea</taxon>
        <taxon>Culicidae</taxon>
        <taxon>Anophelinae</taxon>
        <taxon>Anopheles</taxon>
        <taxon>culicifacies species complex</taxon>
    </lineage>
</organism>
<evidence type="ECO:0000256" key="2">
    <source>
        <dbReference type="SAM" id="Phobius"/>
    </source>
</evidence>
<keyword evidence="4" id="KW-1185">Reference proteome</keyword>
<sequence length="205" mass="23360">MEYKVDMERAIIADFVKPSPSKRCRTAAYALTALSSIFLGALAMALFYHWNELQTVGNRVEVQHVQEVIRLADVLLAKHETNAANVEKLLTTFQHKLQSIESKLRSKEDDVPFESNLTYDEAKDKNHEQNEVKIEEATKIDVQIASESDEAKQPESTAHDDENEQSSESFQWSWSFPQSWWLKLSPYGINHGTASENMVASNELE</sequence>
<dbReference type="EnsemblMetazoa" id="ACUA015245-RA">
    <property type="protein sequence ID" value="ACUA015245-PA"/>
    <property type="gene ID" value="ACUA015245"/>
</dbReference>
<dbReference type="VEuPathDB" id="VectorBase:ACUA015245"/>
<feature type="transmembrane region" description="Helical" evidence="2">
    <location>
        <begin position="27"/>
        <end position="50"/>
    </location>
</feature>
<reference evidence="3" key="2">
    <citation type="submission" date="2020-05" db="UniProtKB">
        <authorList>
            <consortium name="EnsemblMetazoa"/>
        </authorList>
    </citation>
    <scope>IDENTIFICATION</scope>
    <source>
        <strain evidence="3">A-37</strain>
    </source>
</reference>
<feature type="region of interest" description="Disordered" evidence="1">
    <location>
        <begin position="119"/>
        <end position="171"/>
    </location>
</feature>
<protein>
    <submittedName>
        <fullName evidence="3">Uncharacterized protein</fullName>
    </submittedName>
</protein>
<proteinExistence type="predicted"/>
<dbReference type="EMBL" id="AXCM01013720">
    <property type="status" value="NOT_ANNOTATED_CDS"/>
    <property type="molecule type" value="Genomic_DNA"/>
</dbReference>